<dbReference type="SUPFAM" id="SSF53448">
    <property type="entry name" value="Nucleotide-diphospho-sugar transferases"/>
    <property type="match status" value="1"/>
</dbReference>
<name>A0A4R1N710_9GAMM</name>
<organism evidence="1 2">
    <name type="scientific">Sodalis ligni</name>
    <dbReference type="NCBI Taxonomy" id="2697027"/>
    <lineage>
        <taxon>Bacteria</taxon>
        <taxon>Pseudomonadati</taxon>
        <taxon>Pseudomonadota</taxon>
        <taxon>Gammaproteobacteria</taxon>
        <taxon>Enterobacterales</taxon>
        <taxon>Bruguierivoracaceae</taxon>
        <taxon>Sodalis</taxon>
    </lineage>
</organism>
<dbReference type="OrthoDB" id="9807549at2"/>
<dbReference type="PANTHER" id="PTHR11183">
    <property type="entry name" value="GLYCOGENIN SUBFAMILY MEMBER"/>
    <property type="match status" value="1"/>
</dbReference>
<dbReference type="Gene3D" id="3.90.550.10">
    <property type="entry name" value="Spore Coat Polysaccharide Biosynthesis Protein SpsA, Chain A"/>
    <property type="match status" value="1"/>
</dbReference>
<dbReference type="InterPro" id="IPR050587">
    <property type="entry name" value="GNT1/Glycosyltrans_8"/>
</dbReference>
<evidence type="ECO:0000313" key="1">
    <source>
        <dbReference type="EMBL" id="TCL03035.1"/>
    </source>
</evidence>
<dbReference type="CDD" id="cd02537">
    <property type="entry name" value="GT8_Glycogenin"/>
    <property type="match status" value="1"/>
</dbReference>
<keyword evidence="2" id="KW-1185">Reference proteome</keyword>
<protein>
    <submittedName>
        <fullName evidence="1">Glycosyl transferase family 8</fullName>
    </submittedName>
</protein>
<evidence type="ECO:0000313" key="2">
    <source>
        <dbReference type="Proteomes" id="UP000294555"/>
    </source>
</evidence>
<dbReference type="InterPro" id="IPR029044">
    <property type="entry name" value="Nucleotide-diphossugar_trans"/>
</dbReference>
<gene>
    <name evidence="1" type="ORF">EZJ58_1076</name>
</gene>
<comment type="caution">
    <text evidence="1">The sequence shown here is derived from an EMBL/GenBank/DDBJ whole genome shotgun (WGS) entry which is preliminary data.</text>
</comment>
<proteinExistence type="predicted"/>
<dbReference type="GO" id="GO:0016757">
    <property type="term" value="F:glycosyltransferase activity"/>
    <property type="evidence" value="ECO:0007669"/>
    <property type="project" value="InterPro"/>
</dbReference>
<dbReference type="AlphaFoldDB" id="A0A4R1N710"/>
<keyword evidence="1" id="KW-0808">Transferase</keyword>
<dbReference type="InterPro" id="IPR002495">
    <property type="entry name" value="Glyco_trans_8"/>
</dbReference>
<dbReference type="RefSeq" id="WP_132921936.1">
    <property type="nucleotide sequence ID" value="NZ_SJOI01000001.1"/>
</dbReference>
<accession>A0A4R1N710</accession>
<sequence>MPAWITLFTQPSYLPGVRTLRKSLENTRTRYPLVVMVTENIDEHSRRLLTDEGCLVRQVKPVAPRSGVPGNYANARFSEVWTKLAAWRITEFGRLAFVDADMLAMKNIDEVFDFPLPDGHIAACHACRCNPHRIATYPRDWVPANCYYSYLPEHNGAPLPRQFSPYFNSGFMLLAPNDSTATELENKVAAIRDLAAYQFPEQDLLNEYFTGRWLPLPYIYNALKTLSIQHASLWNIFEVKNLHYILSKPWQDNNGKDDNNPYNELHQLWWKTYRQIG</sequence>
<dbReference type="Proteomes" id="UP000294555">
    <property type="component" value="Unassembled WGS sequence"/>
</dbReference>
<dbReference type="Pfam" id="PF01501">
    <property type="entry name" value="Glyco_transf_8"/>
    <property type="match status" value="1"/>
</dbReference>
<reference evidence="1 2" key="1">
    <citation type="submission" date="2019-02" db="EMBL/GenBank/DDBJ databases">
        <title>Investigation of anaerobic lignin degradation for improved lignocellulosic biofuels.</title>
        <authorList>
            <person name="Deangelis K."/>
        </authorList>
    </citation>
    <scope>NUCLEOTIDE SEQUENCE [LARGE SCALE GENOMIC DNA]</scope>
    <source>
        <strain evidence="1 2">159R</strain>
    </source>
</reference>
<dbReference type="EMBL" id="SJOI01000001">
    <property type="protein sequence ID" value="TCL03035.1"/>
    <property type="molecule type" value="Genomic_DNA"/>
</dbReference>